<evidence type="ECO:0000313" key="3">
    <source>
        <dbReference type="EMBL" id="CAF5198028.1"/>
    </source>
</evidence>
<proteinExistence type="predicted"/>
<dbReference type="AlphaFoldDB" id="A0A8S3IH88"/>
<protein>
    <submittedName>
        <fullName evidence="3">Uncharacterized protein</fullName>
    </submittedName>
</protein>
<evidence type="ECO:0000313" key="2">
    <source>
        <dbReference type="EMBL" id="CAF5068782.1"/>
    </source>
</evidence>
<dbReference type="EMBL" id="CAJOBH010230234">
    <property type="protein sequence ID" value="CAF5068782.1"/>
    <property type="molecule type" value="Genomic_DNA"/>
</dbReference>
<feature type="non-terminal residue" evidence="3">
    <location>
        <position position="1"/>
    </location>
</feature>
<evidence type="ECO:0000313" key="4">
    <source>
        <dbReference type="Proteomes" id="UP000681720"/>
    </source>
</evidence>
<dbReference type="EMBL" id="CAJOBJ010343495">
    <property type="protein sequence ID" value="CAF5198028.1"/>
    <property type="molecule type" value="Genomic_DNA"/>
</dbReference>
<name>A0A8S3IH88_9BILA</name>
<reference evidence="3" key="1">
    <citation type="submission" date="2021-02" db="EMBL/GenBank/DDBJ databases">
        <authorList>
            <person name="Nowell W R."/>
        </authorList>
    </citation>
    <scope>NUCLEOTIDE SEQUENCE</scope>
</reference>
<comment type="caution">
    <text evidence="3">The sequence shown here is derived from an EMBL/GenBank/DDBJ whole genome shotgun (WGS) entry which is preliminary data.</text>
</comment>
<dbReference type="Proteomes" id="UP000681720">
    <property type="component" value="Unassembled WGS sequence"/>
</dbReference>
<organism evidence="3 4">
    <name type="scientific">Rotaria magnacalcarata</name>
    <dbReference type="NCBI Taxonomy" id="392030"/>
    <lineage>
        <taxon>Eukaryota</taxon>
        <taxon>Metazoa</taxon>
        <taxon>Spiralia</taxon>
        <taxon>Gnathifera</taxon>
        <taxon>Rotifera</taxon>
        <taxon>Eurotatoria</taxon>
        <taxon>Bdelloidea</taxon>
        <taxon>Philodinida</taxon>
        <taxon>Philodinidae</taxon>
        <taxon>Rotaria</taxon>
    </lineage>
</organism>
<evidence type="ECO:0000256" key="1">
    <source>
        <dbReference type="SAM" id="Coils"/>
    </source>
</evidence>
<gene>
    <name evidence="2" type="ORF">BYL167_LOCUS60286</name>
    <name evidence="3" type="ORF">GIL414_LOCUS75629</name>
</gene>
<feature type="coiled-coil region" evidence="1">
    <location>
        <begin position="4"/>
        <end position="37"/>
    </location>
</feature>
<keyword evidence="1" id="KW-0175">Coiled coil</keyword>
<sequence length="67" mass="8260">EAQQRAELAEKERLENEKRLAEEKSNVAKEINELRRRELSEFYEFILPRQQDVTRILERQREDFKVK</sequence>
<dbReference type="Proteomes" id="UP000681967">
    <property type="component" value="Unassembled WGS sequence"/>
</dbReference>
<accession>A0A8S3IH88</accession>